<feature type="compositionally biased region" description="Basic and acidic residues" evidence="1">
    <location>
        <begin position="284"/>
        <end position="294"/>
    </location>
</feature>
<gene>
    <name evidence="3" type="ORF">PS880_01559</name>
</gene>
<accession>A0A5E7II54</accession>
<organism evidence="3 4">
    <name type="scientific">Pseudomonas fluorescens</name>
    <dbReference type="NCBI Taxonomy" id="294"/>
    <lineage>
        <taxon>Bacteria</taxon>
        <taxon>Pseudomonadati</taxon>
        <taxon>Pseudomonadota</taxon>
        <taxon>Gammaproteobacteria</taxon>
        <taxon>Pseudomonadales</taxon>
        <taxon>Pseudomonadaceae</taxon>
        <taxon>Pseudomonas</taxon>
    </lineage>
</organism>
<dbReference type="RefSeq" id="WP_150779275.1">
    <property type="nucleotide sequence ID" value="NZ_CABVIH010000006.1"/>
</dbReference>
<keyword evidence="2" id="KW-1133">Transmembrane helix</keyword>
<feature type="transmembrane region" description="Helical" evidence="2">
    <location>
        <begin position="250"/>
        <end position="273"/>
    </location>
</feature>
<protein>
    <submittedName>
        <fullName evidence="3">Uncharacterized protein</fullName>
    </submittedName>
</protein>
<keyword evidence="2" id="KW-0812">Transmembrane</keyword>
<evidence type="ECO:0000256" key="1">
    <source>
        <dbReference type="SAM" id="MobiDB-lite"/>
    </source>
</evidence>
<name>A0A5E7II54_PSEFL</name>
<proteinExistence type="predicted"/>
<keyword evidence="2" id="KW-0472">Membrane</keyword>
<dbReference type="AlphaFoldDB" id="A0A5E7II54"/>
<evidence type="ECO:0000313" key="3">
    <source>
        <dbReference type="EMBL" id="VVO76105.1"/>
    </source>
</evidence>
<reference evidence="3 4" key="1">
    <citation type="submission" date="2019-09" db="EMBL/GenBank/DDBJ databases">
        <authorList>
            <person name="Chandra G."/>
            <person name="Truman W A."/>
        </authorList>
    </citation>
    <scope>NUCLEOTIDE SEQUENCE [LARGE SCALE GENOMIC DNA]</scope>
    <source>
        <strain evidence="3">PS880</strain>
    </source>
</reference>
<feature type="region of interest" description="Disordered" evidence="1">
    <location>
        <begin position="284"/>
        <end position="307"/>
    </location>
</feature>
<dbReference type="EMBL" id="CABVIH010000006">
    <property type="protein sequence ID" value="VVO76105.1"/>
    <property type="molecule type" value="Genomic_DNA"/>
</dbReference>
<evidence type="ECO:0000313" key="4">
    <source>
        <dbReference type="Proteomes" id="UP000375525"/>
    </source>
</evidence>
<sequence>MRRMLEHPRAIKIGCCLIVVLLTLVAIIGVVDRYQRQRLLLIEGQQALLSQRSTWGFSTLVRQLTTHKLQLSLLLANPLPAGCLSDQYITEQQRTTAVQTEDVEELSQFTLRVPIQQVAPLLSPEAPRMRLLRGVIQLTSRQLLGYSCNGHFAVIRETQTLIRPPPLPPRTAISPAFIDALIVHVAVTQGQAPPLYVDVRFTDNKADLFPDTAAGWPSTSASHNQDKERFVRDFVDPQLALRVQFYSEPLIPTFTALFLSWNGLGLLLLVGILKWQSRRKSDHPLRRSTTDRRYPTHNCRSQKLVGK</sequence>
<dbReference type="Proteomes" id="UP000375525">
    <property type="component" value="Unassembled WGS sequence"/>
</dbReference>
<feature type="transmembrane region" description="Helical" evidence="2">
    <location>
        <begin position="12"/>
        <end position="31"/>
    </location>
</feature>
<evidence type="ECO:0000256" key="2">
    <source>
        <dbReference type="SAM" id="Phobius"/>
    </source>
</evidence>